<dbReference type="EMBL" id="JFZA02000005">
    <property type="protein sequence ID" value="KFG91175.1"/>
    <property type="molecule type" value="Genomic_DNA"/>
</dbReference>
<dbReference type="OrthoDB" id="9806898at2"/>
<name>A0A086PCQ7_SPHHM</name>
<dbReference type="InterPro" id="IPR009875">
    <property type="entry name" value="PilZ_domain"/>
</dbReference>
<dbReference type="SUPFAM" id="SSF141371">
    <property type="entry name" value="PilZ domain-like"/>
    <property type="match status" value="1"/>
</dbReference>
<dbReference type="Pfam" id="PF07238">
    <property type="entry name" value="PilZ"/>
    <property type="match status" value="1"/>
</dbReference>
<feature type="domain" description="PilZ" evidence="1">
    <location>
        <begin position="94"/>
        <end position="167"/>
    </location>
</feature>
<dbReference type="RefSeq" id="WP_037463033.1">
    <property type="nucleotide sequence ID" value="NZ_BCZD01000017.1"/>
</dbReference>
<comment type="caution">
    <text evidence="2">The sequence shown here is derived from an EMBL/GenBank/DDBJ whole genome shotgun (WGS) entry which is preliminary data.</text>
</comment>
<evidence type="ECO:0000259" key="1">
    <source>
        <dbReference type="Pfam" id="PF07238"/>
    </source>
</evidence>
<organism evidence="2 3">
    <name type="scientific">Sphingobium herbicidovorans (strain ATCC 700291 / DSM 11019 / CCUG 56400 / KCTC 2939 / LMG 18315 / NBRC 16415 / MH)</name>
    <name type="common">Sphingomonas herbicidovorans</name>
    <dbReference type="NCBI Taxonomy" id="1219045"/>
    <lineage>
        <taxon>Bacteria</taxon>
        <taxon>Pseudomonadati</taxon>
        <taxon>Pseudomonadota</taxon>
        <taxon>Alphaproteobacteria</taxon>
        <taxon>Sphingomonadales</taxon>
        <taxon>Sphingomonadaceae</taxon>
        <taxon>Sphingobium</taxon>
    </lineage>
</organism>
<sequence length="189" mass="20392">MEINNPVTILHVGKLVTADRERLCVVHSLSSRQALVRTSLPLGIGESVTLGLRNGFSVPAVVGVIMGDHVSLLFEDLVSMTTILAEQRDGRTERGAVRLAISMPVSIIAPTGVQVGMMQDISLFGVRVLDELGKLQEDQKVQVAIDGLGKRDATVRWRQSPYAGLSFEVALGFKLLDQWTAQIAADDGS</sequence>
<dbReference type="GO" id="GO:0035438">
    <property type="term" value="F:cyclic-di-GMP binding"/>
    <property type="evidence" value="ECO:0007669"/>
    <property type="project" value="InterPro"/>
</dbReference>
<accession>A0A086PCQ7</accession>
<dbReference type="Proteomes" id="UP000024284">
    <property type="component" value="Unassembled WGS sequence"/>
</dbReference>
<evidence type="ECO:0000313" key="2">
    <source>
        <dbReference type="EMBL" id="KFG91175.1"/>
    </source>
</evidence>
<reference evidence="2" key="1">
    <citation type="submission" date="2014-08" db="EMBL/GenBank/DDBJ databases">
        <title>Draft genome sequences of Sphingobium herbicidovorans.</title>
        <authorList>
            <person name="Gan H.M."/>
            <person name="Gan H.Y."/>
            <person name="Savka M.A."/>
        </authorList>
    </citation>
    <scope>NUCLEOTIDE SEQUENCE [LARGE SCALE GENOMIC DNA]</scope>
    <source>
        <strain evidence="2">NBRC 16415</strain>
    </source>
</reference>
<dbReference type="AlphaFoldDB" id="A0A086PCQ7"/>
<proteinExistence type="predicted"/>
<dbReference type="Gene3D" id="2.40.10.220">
    <property type="entry name" value="predicted glycosyltransferase like domains"/>
    <property type="match status" value="1"/>
</dbReference>
<evidence type="ECO:0000313" key="3">
    <source>
        <dbReference type="Proteomes" id="UP000024284"/>
    </source>
</evidence>
<gene>
    <name evidence="2" type="ORF">BV98_000933</name>
</gene>
<dbReference type="STRING" id="76947.GCA_002080435_00436"/>
<keyword evidence="3" id="KW-1185">Reference proteome</keyword>
<protein>
    <submittedName>
        <fullName evidence="2">PilZ domain protein</fullName>
    </submittedName>
</protein>
<dbReference type="PATRIC" id="fig|1219045.3.peg.953"/>